<dbReference type="GO" id="GO:0008838">
    <property type="term" value="F:diaminopropionate ammonia-lyase activity"/>
    <property type="evidence" value="ECO:0007669"/>
    <property type="project" value="UniProtKB-EC"/>
</dbReference>
<dbReference type="Pfam" id="PF00291">
    <property type="entry name" value="PALP"/>
    <property type="match status" value="1"/>
</dbReference>
<evidence type="ECO:0000313" key="5">
    <source>
        <dbReference type="EMBL" id="MFD1887702.1"/>
    </source>
</evidence>
<sequence>MLEKVRYKFNENYTGSDSPNDGIANSEIIDFHKHIPGYDPSPLIKVESNSLTKTMHIKDESTRFNINSFKGLGASYSIFSILKERLKKEMNIDLKASNLWDGSIKNLPSITFSAATDGNHGKAVAWFSKLIKQTAIIYMPENSAEARIKSIEAEGATVVLIDGTFDDCVRICNEDSTHNNYEIVSDTAYIGNLERPMSIILGYTTLFKELDVQTSQVYDYVFVPAGVGGIAAAAALYFKHYKKSNTKIIVVEPLSSSCILESLIANKAVASNGLQDSIMAGLNCGFPSLRSWDILKNSMYLSIAIPDMYVYTAATYYYRYGISTGESGAAALAGLLAIMDDPILSSNLNINSSSVLLLNTEGMTNPEFCFSLEANLE</sequence>
<evidence type="ECO:0000256" key="2">
    <source>
        <dbReference type="ARBA" id="ARBA00022898"/>
    </source>
</evidence>
<dbReference type="Proteomes" id="UP001597233">
    <property type="component" value="Unassembled WGS sequence"/>
</dbReference>
<evidence type="ECO:0000256" key="3">
    <source>
        <dbReference type="SAM" id="Phobius"/>
    </source>
</evidence>
<keyword evidence="6" id="KW-1185">Reference proteome</keyword>
<organism evidence="5 6">
    <name type="scientific">Paenibacillus wenxiniae</name>
    <dbReference type="NCBI Taxonomy" id="1636843"/>
    <lineage>
        <taxon>Bacteria</taxon>
        <taxon>Bacillati</taxon>
        <taxon>Bacillota</taxon>
        <taxon>Bacilli</taxon>
        <taxon>Bacillales</taxon>
        <taxon>Paenibacillaceae</taxon>
        <taxon>Paenibacillus</taxon>
    </lineage>
</organism>
<comment type="caution">
    <text evidence="5">The sequence shown here is derived from an EMBL/GenBank/DDBJ whole genome shotgun (WGS) entry which is preliminary data.</text>
</comment>
<accession>A0ABW4RNC7</accession>
<keyword evidence="2" id="KW-0663">Pyridoxal phosphate</keyword>
<name>A0ABW4RNC7_9BACL</name>
<comment type="cofactor">
    <cofactor evidence="1">
        <name>pyridoxal 5'-phosphate</name>
        <dbReference type="ChEBI" id="CHEBI:597326"/>
    </cofactor>
</comment>
<dbReference type="CDD" id="cd00640">
    <property type="entry name" value="Trp-synth-beta_II"/>
    <property type="match status" value="1"/>
</dbReference>
<feature type="domain" description="Tryptophan synthase beta chain-like PALP" evidence="4">
    <location>
        <begin position="37"/>
        <end position="337"/>
    </location>
</feature>
<evidence type="ECO:0000259" key="4">
    <source>
        <dbReference type="Pfam" id="PF00291"/>
    </source>
</evidence>
<dbReference type="NCBIfam" id="NF006058">
    <property type="entry name" value="PRK08206.1"/>
    <property type="match status" value="1"/>
</dbReference>
<keyword evidence="5" id="KW-0456">Lyase</keyword>
<dbReference type="PANTHER" id="PTHR42937">
    <property type="match status" value="1"/>
</dbReference>
<dbReference type="EMBL" id="JBHUEH010000032">
    <property type="protein sequence ID" value="MFD1887702.1"/>
    <property type="molecule type" value="Genomic_DNA"/>
</dbReference>
<evidence type="ECO:0000256" key="1">
    <source>
        <dbReference type="ARBA" id="ARBA00001933"/>
    </source>
</evidence>
<keyword evidence="3" id="KW-0472">Membrane</keyword>
<dbReference type="RefSeq" id="WP_347324003.1">
    <property type="nucleotide sequence ID" value="NZ_JBCGUH010000002.1"/>
</dbReference>
<dbReference type="Gene3D" id="3.40.50.1100">
    <property type="match status" value="2"/>
</dbReference>
<keyword evidence="3" id="KW-0812">Transmembrane</keyword>
<dbReference type="InterPro" id="IPR001926">
    <property type="entry name" value="TrpB-like_PALP"/>
</dbReference>
<gene>
    <name evidence="5" type="ORF">ACFSC9_19675</name>
</gene>
<keyword evidence="3" id="KW-1133">Transmembrane helix</keyword>
<evidence type="ECO:0000313" key="6">
    <source>
        <dbReference type="Proteomes" id="UP001597233"/>
    </source>
</evidence>
<dbReference type="PANTHER" id="PTHR42937:SF1">
    <property type="entry name" value="DIAMINOPROPIONATE AMMONIA-LYASE"/>
    <property type="match status" value="1"/>
</dbReference>
<protein>
    <submittedName>
        <fullName evidence="5">Diaminopropionate ammonia-lyase</fullName>
        <ecNumber evidence="5">4.3.1.15</ecNumber>
    </submittedName>
</protein>
<feature type="transmembrane region" description="Helical" evidence="3">
    <location>
        <begin position="217"/>
        <end position="238"/>
    </location>
</feature>
<reference evidence="6" key="1">
    <citation type="journal article" date="2019" name="Int. J. Syst. Evol. Microbiol.">
        <title>The Global Catalogue of Microorganisms (GCM) 10K type strain sequencing project: providing services to taxonomists for standard genome sequencing and annotation.</title>
        <authorList>
            <consortium name="The Broad Institute Genomics Platform"/>
            <consortium name="The Broad Institute Genome Sequencing Center for Infectious Disease"/>
            <person name="Wu L."/>
            <person name="Ma J."/>
        </authorList>
    </citation>
    <scope>NUCLEOTIDE SEQUENCE [LARGE SCALE GENOMIC DNA]</scope>
    <source>
        <strain evidence="6">CCUG 54950</strain>
    </source>
</reference>
<proteinExistence type="predicted"/>
<dbReference type="SUPFAM" id="SSF53686">
    <property type="entry name" value="Tryptophan synthase beta subunit-like PLP-dependent enzymes"/>
    <property type="match status" value="1"/>
</dbReference>
<dbReference type="EC" id="4.3.1.15" evidence="5"/>
<dbReference type="InterPro" id="IPR036052">
    <property type="entry name" value="TrpB-like_PALP_sf"/>
</dbReference>